<dbReference type="EMBL" id="BKCJ011084457">
    <property type="protein sequence ID" value="GFC82424.1"/>
    <property type="molecule type" value="Genomic_DNA"/>
</dbReference>
<feature type="non-terminal residue" evidence="1">
    <location>
        <position position="62"/>
    </location>
</feature>
<evidence type="ECO:0000313" key="1">
    <source>
        <dbReference type="EMBL" id="GFC82424.1"/>
    </source>
</evidence>
<name>A0A699RHX0_TANCI</name>
<comment type="caution">
    <text evidence="1">The sequence shown here is derived from an EMBL/GenBank/DDBJ whole genome shotgun (WGS) entry which is preliminary data.</text>
</comment>
<reference evidence="1" key="1">
    <citation type="journal article" date="2019" name="Sci. Rep.">
        <title>Draft genome of Tanacetum cinerariifolium, the natural source of mosquito coil.</title>
        <authorList>
            <person name="Yamashiro T."/>
            <person name="Shiraishi A."/>
            <person name="Satake H."/>
            <person name="Nakayama K."/>
        </authorList>
    </citation>
    <scope>NUCLEOTIDE SEQUENCE</scope>
</reference>
<protein>
    <submittedName>
        <fullName evidence="1">Uncharacterized protein</fullName>
    </submittedName>
</protein>
<proteinExistence type="predicted"/>
<accession>A0A699RHX0</accession>
<dbReference type="AlphaFoldDB" id="A0A699RHX0"/>
<sequence>MALMAFSDSEAKESRKLKKDCDCGRYIFQSNGAIDGAGFDWSYMADGEVPTNTALMAFSDSE</sequence>
<organism evidence="1">
    <name type="scientific">Tanacetum cinerariifolium</name>
    <name type="common">Dalmatian daisy</name>
    <name type="synonym">Chrysanthemum cinerariifolium</name>
    <dbReference type="NCBI Taxonomy" id="118510"/>
    <lineage>
        <taxon>Eukaryota</taxon>
        <taxon>Viridiplantae</taxon>
        <taxon>Streptophyta</taxon>
        <taxon>Embryophyta</taxon>
        <taxon>Tracheophyta</taxon>
        <taxon>Spermatophyta</taxon>
        <taxon>Magnoliopsida</taxon>
        <taxon>eudicotyledons</taxon>
        <taxon>Gunneridae</taxon>
        <taxon>Pentapetalae</taxon>
        <taxon>asterids</taxon>
        <taxon>campanulids</taxon>
        <taxon>Asterales</taxon>
        <taxon>Asteraceae</taxon>
        <taxon>Asteroideae</taxon>
        <taxon>Anthemideae</taxon>
        <taxon>Anthemidinae</taxon>
        <taxon>Tanacetum</taxon>
    </lineage>
</organism>
<gene>
    <name evidence="1" type="ORF">Tci_854394</name>
</gene>